<dbReference type="SMART" id="SM00950">
    <property type="entry name" value="Piwi"/>
    <property type="match status" value="1"/>
</dbReference>
<dbReference type="EMBL" id="QJKK01000011">
    <property type="protein sequence ID" value="RAL21914.1"/>
    <property type="molecule type" value="Genomic_DNA"/>
</dbReference>
<name>A0A364K1L3_9BACL</name>
<dbReference type="InterPro" id="IPR003165">
    <property type="entry name" value="Piwi"/>
</dbReference>
<accession>A0A364K1L3</accession>
<dbReference type="InterPro" id="IPR036397">
    <property type="entry name" value="RNaseH_sf"/>
</dbReference>
<feature type="domain" description="Piwi" evidence="3">
    <location>
        <begin position="159"/>
        <end position="457"/>
    </location>
</feature>
<comment type="caution">
    <text evidence="4">The sequence shown here is derived from an EMBL/GenBank/DDBJ whole genome shotgun (WGS) entry which is preliminary data.</text>
</comment>
<dbReference type="Gene3D" id="3.30.420.10">
    <property type="entry name" value="Ribonuclease H-like superfamily/Ribonuclease H"/>
    <property type="match status" value="1"/>
</dbReference>
<dbReference type="RefSeq" id="WP_113659956.1">
    <property type="nucleotide sequence ID" value="NZ_KZ845673.1"/>
</dbReference>
<dbReference type="Gene3D" id="3.40.50.2300">
    <property type="match status" value="1"/>
</dbReference>
<reference evidence="4 5" key="2">
    <citation type="submission" date="2018-06" db="EMBL/GenBank/DDBJ databases">
        <authorList>
            <person name="Zhirakovskaya E."/>
        </authorList>
    </citation>
    <scope>NUCLEOTIDE SEQUENCE [LARGE SCALE GENOMIC DNA]</scope>
    <source>
        <strain evidence="4 5">FBKL4.011</strain>
    </source>
</reference>
<dbReference type="Proteomes" id="UP000251213">
    <property type="component" value="Unassembled WGS sequence"/>
</dbReference>
<dbReference type="SUPFAM" id="SSF53098">
    <property type="entry name" value="Ribonuclease H-like"/>
    <property type="match status" value="1"/>
</dbReference>
<evidence type="ECO:0000256" key="2">
    <source>
        <dbReference type="ARBA" id="ARBA00035032"/>
    </source>
</evidence>
<dbReference type="GO" id="GO:0003676">
    <property type="term" value="F:nucleic acid binding"/>
    <property type="evidence" value="ECO:0007669"/>
    <property type="project" value="InterPro"/>
</dbReference>
<protein>
    <recommendedName>
        <fullName evidence="2">Protein argonaute</fullName>
    </recommendedName>
</protein>
<dbReference type="InterPro" id="IPR012337">
    <property type="entry name" value="RNaseH-like_sf"/>
</dbReference>
<evidence type="ECO:0000313" key="5">
    <source>
        <dbReference type="Proteomes" id="UP000251213"/>
    </source>
</evidence>
<keyword evidence="5" id="KW-1185">Reference proteome</keyword>
<dbReference type="OrthoDB" id="6297894at2"/>
<dbReference type="PROSITE" id="PS50822">
    <property type="entry name" value="PIWI"/>
    <property type="match status" value="1"/>
</dbReference>
<reference evidence="4 5" key="1">
    <citation type="submission" date="2018-06" db="EMBL/GenBank/DDBJ databases">
        <title>Thermoflavimicrobium daqus sp. nov., a thermophilic microbe isolated from Moutai-flavour Daqu.</title>
        <authorList>
            <person name="Wang X."/>
            <person name="Zhou H."/>
        </authorList>
    </citation>
    <scope>NUCLEOTIDE SEQUENCE [LARGE SCALE GENOMIC DNA]</scope>
    <source>
        <strain evidence="4 5">FBKL4.011</strain>
    </source>
</reference>
<dbReference type="Pfam" id="PF02171">
    <property type="entry name" value="Piwi"/>
    <property type="match status" value="1"/>
</dbReference>
<proteinExistence type="inferred from homology"/>
<organism evidence="4 5">
    <name type="scientific">Thermoflavimicrobium daqui</name>
    <dbReference type="NCBI Taxonomy" id="2137476"/>
    <lineage>
        <taxon>Bacteria</taxon>
        <taxon>Bacillati</taxon>
        <taxon>Bacillota</taxon>
        <taxon>Bacilli</taxon>
        <taxon>Bacillales</taxon>
        <taxon>Thermoactinomycetaceae</taxon>
        <taxon>Thermoflavimicrobium</taxon>
    </lineage>
</organism>
<dbReference type="AlphaFoldDB" id="A0A364K1L3"/>
<gene>
    <name evidence="4" type="ORF">DL897_15090</name>
</gene>
<evidence type="ECO:0000256" key="1">
    <source>
        <dbReference type="ARBA" id="ARBA00035012"/>
    </source>
</evidence>
<evidence type="ECO:0000259" key="3">
    <source>
        <dbReference type="PROSITE" id="PS50822"/>
    </source>
</evidence>
<sequence length="468" mass="54514">MSTDIRMNVLLEMMGDALAGWKQNAIYFPIEYNKRGLLAIEKGYRIKQLKSPKLQFGKGVKGFSVFKSLLKGGVIFPPSQPIECQFIVDSQIGSRFIRDFNGKLDFPLFRKLSYLSNQLGVPMIRSSFESGQIVSICFDDPVSFRMKLQNIREHMNPIYPIIIVGKKENINKKIGPDQADYYTLFKRELGREYKLSTQVVTFETSEYQSKKKDQRKKREDLERVYMNILLGIYVKMGIYPWKLSERLHSDCFVGLDVSHDKELHITGIIQVVGKDGLPLWTKPLSNSERGEVIRRETIEETIYKTLDKFKKMNGRLPKHITFHRDGCGHQVELKVISELLDHLQIKYDYVSIEKKINRRMAYKMEEKKSKWLNSMDFAYVKDEERYAYLCTTNPSESVGMAQPFRITQWTNDMNFDQIIEDIYKLTFMNIHAINKSRLPSTINYADKSASFFARGMLPLDIEMPIQSV</sequence>
<evidence type="ECO:0000313" key="4">
    <source>
        <dbReference type="EMBL" id="RAL21914.1"/>
    </source>
</evidence>
<comment type="similarity">
    <text evidence="1">Belongs to the argonaute family. Long pAgo subfamily.</text>
</comment>